<evidence type="ECO:0000259" key="5">
    <source>
        <dbReference type="Pfam" id="PF11380"/>
    </source>
</evidence>
<keyword evidence="2" id="KW-0808">Transferase</keyword>
<gene>
    <name evidence="7" type="ORF">HWQ56_20815</name>
</gene>
<sequence length="506" mass="57498">MFRKRVFKDAPPTTLAKVSSTPANTTPLINLAEVRKLGVVNYIRSNLEAYTGPEDGGDPNSLLLWNGYLNWLISFLGALKDAASLDITIYTLGGGYSLTCKADAAFNIQGVYKALRSKPDFVVELSNVFGNLNVLHFYVFDLAADGLATVRSSRAWIRRFMLTDIETIYSDTASIRHAWPTIDAVYTWVNHADEHWQQLWAETFPQEPYDPDRYTSNDELRYSLRSLNKYAPWLNKIYVVTNCAKPDWLNSNERIVWVQHEEIFPDLSALPTFNSHAIEACLHRIPGLSNHFLYLNDDFVLGQPCLPSDFFDETGRSLSYFEPYGMVDETDRNDAPDYLVAAKNSRKLISTRFPGYQARNLHRHVPYALRKDTLNAIEAAFPGAFEVTRSAKRRSPEDINLTSFLYHHFAYASGIAVKGDATGLIVRPGNIRSINGKDSFKYKLLCFNDGNGSAENENYKINCQKFFDKRFSERAPWETNHLTQDTSEVQESEEESLTLQESPEPV</sequence>
<dbReference type="KEGG" id="pez:HWQ56_20815"/>
<evidence type="ECO:0000256" key="3">
    <source>
        <dbReference type="ARBA" id="ARBA00023169"/>
    </source>
</evidence>
<protein>
    <submittedName>
        <fullName evidence="7">Stealth conserved region 3 domain-containing protein</fullName>
    </submittedName>
</protein>
<keyword evidence="8" id="KW-1185">Reference proteome</keyword>
<dbReference type="Pfam" id="PF11380">
    <property type="entry name" value="Stealth_CR2"/>
    <property type="match status" value="1"/>
</dbReference>
<dbReference type="PANTHER" id="PTHR24045">
    <property type="match status" value="1"/>
</dbReference>
<organism evidence="7 8">
    <name type="scientific">Pseudomonas eucalypticola</name>
    <dbReference type="NCBI Taxonomy" id="2599595"/>
    <lineage>
        <taxon>Bacteria</taxon>
        <taxon>Pseudomonadati</taxon>
        <taxon>Pseudomonadota</taxon>
        <taxon>Gammaproteobacteria</taxon>
        <taxon>Pseudomonadales</taxon>
        <taxon>Pseudomonadaceae</taxon>
        <taxon>Pseudomonas</taxon>
    </lineage>
</organism>
<dbReference type="AlphaFoldDB" id="A0A7D5DC40"/>
<dbReference type="Pfam" id="PF17102">
    <property type="entry name" value="Stealth_CR3"/>
    <property type="match status" value="1"/>
</dbReference>
<name>A0A7D5DC40_9PSED</name>
<feature type="domain" description="Stealth protein CR2 conserved region 2" evidence="5">
    <location>
        <begin position="213"/>
        <end position="315"/>
    </location>
</feature>
<feature type="region of interest" description="Disordered" evidence="4">
    <location>
        <begin position="479"/>
        <end position="506"/>
    </location>
</feature>
<evidence type="ECO:0000313" key="8">
    <source>
        <dbReference type="Proteomes" id="UP000509568"/>
    </source>
</evidence>
<feature type="compositionally biased region" description="Low complexity" evidence="4">
    <location>
        <begin position="497"/>
        <end position="506"/>
    </location>
</feature>
<reference evidence="7 8" key="1">
    <citation type="submission" date="2020-06" db="EMBL/GenBank/DDBJ databases">
        <title>Pseudomonas eucalypticola sp. nov., an endophyte of Eucalyptus dunnii leaves with biocontrol ability of eucalyptus leaf blight.</title>
        <authorList>
            <person name="Liu Y."/>
            <person name="Song Z."/>
            <person name="Zeng H."/>
            <person name="Lu M."/>
            <person name="Wang X."/>
            <person name="Lian X."/>
            <person name="Zhang Q."/>
        </authorList>
    </citation>
    <scope>NUCLEOTIDE SEQUENCE [LARGE SCALE GENOMIC DNA]</scope>
    <source>
        <strain evidence="7 8">NP-1</strain>
    </source>
</reference>
<evidence type="ECO:0000259" key="6">
    <source>
        <dbReference type="Pfam" id="PF17102"/>
    </source>
</evidence>
<dbReference type="EMBL" id="CP056030">
    <property type="protein sequence ID" value="QKZ07756.1"/>
    <property type="molecule type" value="Genomic_DNA"/>
</dbReference>
<dbReference type="GO" id="GO:0000271">
    <property type="term" value="P:polysaccharide biosynthetic process"/>
    <property type="evidence" value="ECO:0007669"/>
    <property type="project" value="UniProtKB-KW"/>
</dbReference>
<keyword evidence="3" id="KW-0270">Exopolysaccharide synthesis</keyword>
<evidence type="ECO:0000256" key="2">
    <source>
        <dbReference type="ARBA" id="ARBA00022679"/>
    </source>
</evidence>
<dbReference type="InterPro" id="IPR047141">
    <property type="entry name" value="Stealth"/>
</dbReference>
<evidence type="ECO:0000256" key="4">
    <source>
        <dbReference type="SAM" id="MobiDB-lite"/>
    </source>
</evidence>
<dbReference type="InterPro" id="IPR021520">
    <property type="entry name" value="Stealth_CR2"/>
</dbReference>
<accession>A0A7D5DC40</accession>
<dbReference type="Proteomes" id="UP000509568">
    <property type="component" value="Chromosome"/>
</dbReference>
<comment type="similarity">
    <text evidence="1">Belongs to the stealth family.</text>
</comment>
<feature type="domain" description="Stealth protein CR3 conserved region 3" evidence="6">
    <location>
        <begin position="364"/>
        <end position="410"/>
    </location>
</feature>
<dbReference type="PANTHER" id="PTHR24045:SF0">
    <property type="entry name" value="N-ACETYLGLUCOSAMINE-1-PHOSPHOTRANSFERASE SUBUNITS ALPHA_BETA"/>
    <property type="match status" value="1"/>
</dbReference>
<proteinExistence type="inferred from homology"/>
<dbReference type="InterPro" id="IPR031357">
    <property type="entry name" value="Stealth_CR3"/>
</dbReference>
<evidence type="ECO:0000313" key="7">
    <source>
        <dbReference type="EMBL" id="QKZ07756.1"/>
    </source>
</evidence>
<evidence type="ECO:0000256" key="1">
    <source>
        <dbReference type="ARBA" id="ARBA00007583"/>
    </source>
</evidence>
<dbReference type="GO" id="GO:0016772">
    <property type="term" value="F:transferase activity, transferring phosphorus-containing groups"/>
    <property type="evidence" value="ECO:0007669"/>
    <property type="project" value="InterPro"/>
</dbReference>